<feature type="transmembrane region" description="Helical" evidence="6">
    <location>
        <begin position="134"/>
        <end position="161"/>
    </location>
</feature>
<dbReference type="RefSeq" id="WP_003891589.1">
    <property type="nucleotide sequence ID" value="NZ_CP027541.1"/>
</dbReference>
<dbReference type="GO" id="GO:0005886">
    <property type="term" value="C:plasma membrane"/>
    <property type="evidence" value="ECO:0007669"/>
    <property type="project" value="UniProtKB-SubCell"/>
</dbReference>
<feature type="transmembrane region" description="Helical" evidence="6">
    <location>
        <begin position="248"/>
        <end position="278"/>
    </location>
</feature>
<evidence type="ECO:0000256" key="5">
    <source>
        <dbReference type="ARBA" id="ARBA00023136"/>
    </source>
</evidence>
<evidence type="ECO:0000313" key="8">
    <source>
        <dbReference type="Proteomes" id="UP000011200"/>
    </source>
</evidence>
<name>A0A2U9PHN7_MYCSE</name>
<gene>
    <name evidence="7" type="ORF">D806_002600</name>
</gene>
<reference evidence="7 8" key="1">
    <citation type="journal article" date="2013" name="Genome Announc.">
        <title>Draft genome sequence of MKD8, a conjugal recipient Mycobacterium smegmatis strain.</title>
        <authorList>
            <person name="Gray T.A."/>
            <person name="Palumbo M.J."/>
            <person name="Derbyshire K.M."/>
        </authorList>
    </citation>
    <scope>NUCLEOTIDE SEQUENCE [LARGE SCALE GENOMIC DNA]</scope>
    <source>
        <strain evidence="7 8">MKD8</strain>
    </source>
</reference>
<dbReference type="Proteomes" id="UP000011200">
    <property type="component" value="Chromosome"/>
</dbReference>
<sequence length="365" mass="39267">MSHDAQADAARGRAGSARGKYWWLRWVLIAVAVAVLSVEVTLVWDQLAKAWKSLVSANVWWVLAAVVAAMASIHSFAQIQRTLLLSAGVQVRQWRSEAAYYAGNALSTTMPGGPVLSTTFIYRQQRIWGASPLVASWQLVMSGVLQILGLALLGLGGAFMLGASKNPLSLIFSLGGLLALVLLGQAVASRPELIEGIGVKVLHWVNSVRGKPSDTGLAKWREILKQLEAVKLGRRDLTVSFSWSMFNWIADVACLAFACYAAGGHPSLAGVTVAYAAARAVGSIPLMPGGLLVVEAVLVPGLVTSGMTLASAISAMLIYRLISWIFISAIGWVIFFFMFRTETDLDVDRVDQHEPAPAPERQEPN</sequence>
<dbReference type="Pfam" id="PF03706">
    <property type="entry name" value="LPG_synthase_TM"/>
    <property type="match status" value="1"/>
</dbReference>
<feature type="transmembrane region" description="Helical" evidence="6">
    <location>
        <begin position="98"/>
        <end position="122"/>
    </location>
</feature>
<keyword evidence="5 6" id="KW-0472">Membrane</keyword>
<protein>
    <submittedName>
        <fullName evidence="7">Uncharacterized protein</fullName>
    </submittedName>
</protein>
<reference evidence="8" key="2">
    <citation type="submission" date="2018-03" db="EMBL/GenBank/DDBJ databases">
        <authorList>
            <person name="Derbyshire K."/>
            <person name="Gray T.A."/>
            <person name="Champion M."/>
        </authorList>
    </citation>
    <scope>NUCLEOTIDE SEQUENCE [LARGE SCALE GENOMIC DNA]</scope>
    <source>
        <strain evidence="8">MKD8</strain>
    </source>
</reference>
<dbReference type="PANTHER" id="PTHR39087:SF2">
    <property type="entry name" value="UPF0104 MEMBRANE PROTEIN MJ1595"/>
    <property type="match status" value="1"/>
</dbReference>
<keyword evidence="4 6" id="KW-1133">Transmembrane helix</keyword>
<feature type="transmembrane region" description="Helical" evidence="6">
    <location>
        <begin position="21"/>
        <end position="44"/>
    </location>
</feature>
<keyword evidence="3 6" id="KW-0812">Transmembrane</keyword>
<evidence type="ECO:0000256" key="3">
    <source>
        <dbReference type="ARBA" id="ARBA00022692"/>
    </source>
</evidence>
<feature type="transmembrane region" description="Helical" evidence="6">
    <location>
        <begin position="321"/>
        <end position="339"/>
    </location>
</feature>
<dbReference type="AlphaFoldDB" id="A0A2U9PHN7"/>
<organism evidence="7 8">
    <name type="scientific">Mycolicibacterium smegmatis (strain MKD8)</name>
    <name type="common">Mycobacterium smegmatis</name>
    <dbReference type="NCBI Taxonomy" id="1214915"/>
    <lineage>
        <taxon>Bacteria</taxon>
        <taxon>Bacillati</taxon>
        <taxon>Actinomycetota</taxon>
        <taxon>Actinomycetes</taxon>
        <taxon>Mycobacteriales</taxon>
        <taxon>Mycobacteriaceae</taxon>
        <taxon>Mycolicibacterium</taxon>
    </lineage>
</organism>
<accession>A0A2U9PHN7</accession>
<proteinExistence type="predicted"/>
<feature type="transmembrane region" description="Helical" evidence="6">
    <location>
        <begin position="168"/>
        <end position="188"/>
    </location>
</feature>
<feature type="transmembrane region" description="Helical" evidence="6">
    <location>
        <begin position="290"/>
        <end position="315"/>
    </location>
</feature>
<evidence type="ECO:0000313" key="7">
    <source>
        <dbReference type="EMBL" id="AWT51254.1"/>
    </source>
</evidence>
<dbReference type="PANTHER" id="PTHR39087">
    <property type="entry name" value="UPF0104 MEMBRANE PROTEIN MJ1595"/>
    <property type="match status" value="1"/>
</dbReference>
<feature type="transmembrane region" description="Helical" evidence="6">
    <location>
        <begin position="59"/>
        <end position="77"/>
    </location>
</feature>
<dbReference type="InterPro" id="IPR022791">
    <property type="entry name" value="L-PG_synthase/AglD"/>
</dbReference>
<comment type="subcellular location">
    <subcellularLocation>
        <location evidence="1">Cell membrane</location>
        <topology evidence="1">Multi-pass membrane protein</topology>
    </subcellularLocation>
</comment>
<keyword evidence="2" id="KW-1003">Cell membrane</keyword>
<evidence type="ECO:0000256" key="6">
    <source>
        <dbReference type="SAM" id="Phobius"/>
    </source>
</evidence>
<dbReference type="EMBL" id="CP027541">
    <property type="protein sequence ID" value="AWT51254.1"/>
    <property type="molecule type" value="Genomic_DNA"/>
</dbReference>
<evidence type="ECO:0000256" key="4">
    <source>
        <dbReference type="ARBA" id="ARBA00022989"/>
    </source>
</evidence>
<evidence type="ECO:0000256" key="1">
    <source>
        <dbReference type="ARBA" id="ARBA00004651"/>
    </source>
</evidence>
<evidence type="ECO:0000256" key="2">
    <source>
        <dbReference type="ARBA" id="ARBA00022475"/>
    </source>
</evidence>